<sequence>MAIQQRAERTRASILRAAARVFDSQGYERASLARIGREAEVTTGALTFHFETKADLAEGVRGQAREVTGQAIRIADGAGESAVRKLVAVTHELTLLFATDEVARAGERLARELGSGEGIASECPWRREVARLVRSAAEEGTLRSGADATAVAALITYVVTGVELATRRPGTPAGEPWLGETGALDGSAPERLERIWRLILPALES</sequence>
<evidence type="ECO:0000256" key="3">
    <source>
        <dbReference type="ARBA" id="ARBA00023163"/>
    </source>
</evidence>
<keyword evidence="2 4" id="KW-0238">DNA-binding</keyword>
<dbReference type="Pfam" id="PF00440">
    <property type="entry name" value="TetR_N"/>
    <property type="match status" value="1"/>
</dbReference>
<dbReference type="InterPro" id="IPR001647">
    <property type="entry name" value="HTH_TetR"/>
</dbReference>
<dbReference type="InterPro" id="IPR036271">
    <property type="entry name" value="Tet_transcr_reg_TetR-rel_C_sf"/>
</dbReference>
<proteinExistence type="predicted"/>
<accession>A0ABT2K3I9</accession>
<keyword evidence="3" id="KW-0804">Transcription</keyword>
<evidence type="ECO:0000256" key="2">
    <source>
        <dbReference type="ARBA" id="ARBA00023125"/>
    </source>
</evidence>
<dbReference type="InterPro" id="IPR009057">
    <property type="entry name" value="Homeodomain-like_sf"/>
</dbReference>
<comment type="caution">
    <text evidence="6">The sequence shown here is derived from an EMBL/GenBank/DDBJ whole genome shotgun (WGS) entry which is preliminary data.</text>
</comment>
<dbReference type="RefSeq" id="WP_260222080.1">
    <property type="nucleotide sequence ID" value="NZ_JAJAGO010000026.1"/>
</dbReference>
<dbReference type="InterPro" id="IPR023772">
    <property type="entry name" value="DNA-bd_HTH_TetR-type_CS"/>
</dbReference>
<evidence type="ECO:0000256" key="4">
    <source>
        <dbReference type="PROSITE-ProRule" id="PRU00335"/>
    </source>
</evidence>
<dbReference type="EMBL" id="JAJAGO010000026">
    <property type="protein sequence ID" value="MCT2594726.1"/>
    <property type="molecule type" value="Genomic_DNA"/>
</dbReference>
<evidence type="ECO:0000259" key="5">
    <source>
        <dbReference type="PROSITE" id="PS50977"/>
    </source>
</evidence>
<dbReference type="SUPFAM" id="SSF48498">
    <property type="entry name" value="Tetracyclin repressor-like, C-terminal domain"/>
    <property type="match status" value="1"/>
</dbReference>
<name>A0ABT2K3I9_9ACTN</name>
<dbReference type="PANTHER" id="PTHR30055:SF234">
    <property type="entry name" value="HTH-TYPE TRANSCRIPTIONAL REGULATOR BETI"/>
    <property type="match status" value="1"/>
</dbReference>
<reference evidence="6 7" key="1">
    <citation type="submission" date="2021-10" db="EMBL/GenBank/DDBJ databases">
        <title>Streptomyces gossypii sp. nov., isolated from soil collected from cotton field.</title>
        <authorList>
            <person name="Ge X."/>
            <person name="Chen X."/>
            <person name="Liu W."/>
        </authorList>
    </citation>
    <scope>NUCLEOTIDE SEQUENCE [LARGE SCALE GENOMIC DNA]</scope>
    <source>
        <strain evidence="6 7">N2-109</strain>
    </source>
</reference>
<protein>
    <submittedName>
        <fullName evidence="6">TetR/AcrR family transcriptional regulator</fullName>
    </submittedName>
</protein>
<dbReference type="PROSITE" id="PS50977">
    <property type="entry name" value="HTH_TETR_2"/>
    <property type="match status" value="1"/>
</dbReference>
<feature type="domain" description="HTH tetR-type" evidence="5">
    <location>
        <begin position="8"/>
        <end position="68"/>
    </location>
</feature>
<dbReference type="InterPro" id="IPR050109">
    <property type="entry name" value="HTH-type_TetR-like_transc_reg"/>
</dbReference>
<feature type="DNA-binding region" description="H-T-H motif" evidence="4">
    <location>
        <begin position="31"/>
        <end position="50"/>
    </location>
</feature>
<dbReference type="SUPFAM" id="SSF46689">
    <property type="entry name" value="Homeodomain-like"/>
    <property type="match status" value="1"/>
</dbReference>
<dbReference type="PROSITE" id="PS01081">
    <property type="entry name" value="HTH_TETR_1"/>
    <property type="match status" value="1"/>
</dbReference>
<keyword evidence="1" id="KW-0805">Transcription regulation</keyword>
<dbReference type="PRINTS" id="PR00455">
    <property type="entry name" value="HTHTETR"/>
</dbReference>
<evidence type="ECO:0000313" key="6">
    <source>
        <dbReference type="EMBL" id="MCT2594726.1"/>
    </source>
</evidence>
<dbReference type="PANTHER" id="PTHR30055">
    <property type="entry name" value="HTH-TYPE TRANSCRIPTIONAL REGULATOR RUTR"/>
    <property type="match status" value="1"/>
</dbReference>
<dbReference type="Proteomes" id="UP001156389">
    <property type="component" value="Unassembled WGS sequence"/>
</dbReference>
<keyword evidence="7" id="KW-1185">Reference proteome</keyword>
<gene>
    <name evidence="6" type="ORF">LHJ74_33250</name>
</gene>
<evidence type="ECO:0000313" key="7">
    <source>
        <dbReference type="Proteomes" id="UP001156389"/>
    </source>
</evidence>
<evidence type="ECO:0000256" key="1">
    <source>
        <dbReference type="ARBA" id="ARBA00023015"/>
    </source>
</evidence>
<organism evidence="6 7">
    <name type="scientific">Streptomyces gossypii</name>
    <dbReference type="NCBI Taxonomy" id="2883101"/>
    <lineage>
        <taxon>Bacteria</taxon>
        <taxon>Bacillati</taxon>
        <taxon>Actinomycetota</taxon>
        <taxon>Actinomycetes</taxon>
        <taxon>Kitasatosporales</taxon>
        <taxon>Streptomycetaceae</taxon>
        <taxon>Streptomyces</taxon>
    </lineage>
</organism>
<dbReference type="Gene3D" id="1.10.357.10">
    <property type="entry name" value="Tetracycline Repressor, domain 2"/>
    <property type="match status" value="1"/>
</dbReference>